<dbReference type="InterPro" id="IPR011042">
    <property type="entry name" value="6-blade_b-propeller_TolB-like"/>
</dbReference>
<dbReference type="Pfam" id="PF03022">
    <property type="entry name" value="MRJP"/>
    <property type="match status" value="1"/>
</dbReference>
<dbReference type="AlphaFoldDB" id="A0A7W6BSG7"/>
<dbReference type="SUPFAM" id="SSF63829">
    <property type="entry name" value="Calcium-dependent phosphotriesterase"/>
    <property type="match status" value="1"/>
</dbReference>
<dbReference type="OrthoDB" id="9797664at2"/>
<comment type="caution">
    <text evidence="4">The sequence shown here is derived from an EMBL/GenBank/DDBJ whole genome shotgun (WGS) entry which is preliminary data.</text>
</comment>
<gene>
    <name evidence="4" type="ORF">GGR05_003373</name>
</gene>
<proteinExistence type="predicted"/>
<keyword evidence="5" id="KW-1185">Reference proteome</keyword>
<evidence type="ECO:0000256" key="1">
    <source>
        <dbReference type="ARBA" id="ARBA00004613"/>
    </source>
</evidence>
<organism evidence="4 5">
    <name type="scientific">Aureimonas phyllosphaerae</name>
    <dbReference type="NCBI Taxonomy" id="1166078"/>
    <lineage>
        <taxon>Bacteria</taxon>
        <taxon>Pseudomonadati</taxon>
        <taxon>Pseudomonadota</taxon>
        <taxon>Alphaproteobacteria</taxon>
        <taxon>Hyphomicrobiales</taxon>
        <taxon>Aurantimonadaceae</taxon>
        <taxon>Aureimonas</taxon>
    </lineage>
</organism>
<evidence type="ECO:0000256" key="2">
    <source>
        <dbReference type="ARBA" id="ARBA00022525"/>
    </source>
</evidence>
<dbReference type="PROSITE" id="PS51318">
    <property type="entry name" value="TAT"/>
    <property type="match status" value="1"/>
</dbReference>
<dbReference type="InterPro" id="IPR006311">
    <property type="entry name" value="TAT_signal"/>
</dbReference>
<keyword evidence="2" id="KW-0964">Secreted</keyword>
<feature type="region of interest" description="Disordered" evidence="3">
    <location>
        <begin position="241"/>
        <end position="260"/>
    </location>
</feature>
<accession>A0A7W6BSG7</accession>
<protein>
    <submittedName>
        <fullName evidence="4">Sugar lactone lactonase YvrE</fullName>
    </submittedName>
</protein>
<dbReference type="GO" id="GO:0005576">
    <property type="term" value="C:extracellular region"/>
    <property type="evidence" value="ECO:0007669"/>
    <property type="project" value="UniProtKB-SubCell"/>
</dbReference>
<dbReference type="PANTHER" id="PTHR10009:SF18">
    <property type="entry name" value="PROTEIN YELLOW-LIKE PROTEIN"/>
    <property type="match status" value="1"/>
</dbReference>
<sequence length="400" mass="42222">MTIARRRFLVSALAGAATLPLIRRAEAQTSPSPAPAARGGAAAEAAREAGAMELAILADAPSTPTGLAISPKGRVFVMMPRFTGKEPYTLGEVAPDGSVTPYPDQGTNTPDPQRPQATLFHVPNGVFDRAGKLWLLDAGLPNGSGPPVPGGTKLVQMDIETNEVLRVVPLDPGVEPTSSLNDLRVDTADGRARAFVTDQGQDGQGAILAVDLDTGRVVRRLGSHASTRSQKGVQKFVEHRPVLRDGGGGKPQTVQGGANGIALGPDGRRLYWAPLMGRRLYAVDTDSLLDAAQTDANVAAGVEDLGEKGMTGGLGADAEDRVYLTLQEQNALGRRLPDGTVEVLGSDPRLIWADTIVITEDRWLYVSAAQVNRRPEYNGGTDLQKPPYAILRIRIDAGPA</sequence>
<evidence type="ECO:0000313" key="4">
    <source>
        <dbReference type="EMBL" id="MBB3937208.1"/>
    </source>
</evidence>
<evidence type="ECO:0000256" key="3">
    <source>
        <dbReference type="SAM" id="MobiDB-lite"/>
    </source>
</evidence>
<dbReference type="InterPro" id="IPR017996">
    <property type="entry name" value="MRJP/yellow-related"/>
</dbReference>
<reference evidence="4 5" key="1">
    <citation type="submission" date="2020-08" db="EMBL/GenBank/DDBJ databases">
        <title>Genomic Encyclopedia of Type Strains, Phase IV (KMG-IV): sequencing the most valuable type-strain genomes for metagenomic binning, comparative biology and taxonomic classification.</title>
        <authorList>
            <person name="Goeker M."/>
        </authorList>
    </citation>
    <scope>NUCLEOTIDE SEQUENCE [LARGE SCALE GENOMIC DNA]</scope>
    <source>
        <strain evidence="4 5">DSM 25024</strain>
    </source>
</reference>
<evidence type="ECO:0000313" key="5">
    <source>
        <dbReference type="Proteomes" id="UP000531216"/>
    </source>
</evidence>
<dbReference type="Gene3D" id="2.120.10.30">
    <property type="entry name" value="TolB, C-terminal domain"/>
    <property type="match status" value="1"/>
</dbReference>
<dbReference type="RefSeq" id="WP_090965271.1">
    <property type="nucleotide sequence ID" value="NZ_FOOA01000017.1"/>
</dbReference>
<dbReference type="PANTHER" id="PTHR10009">
    <property type="entry name" value="PROTEIN YELLOW-RELATED"/>
    <property type="match status" value="1"/>
</dbReference>
<dbReference type="Proteomes" id="UP000531216">
    <property type="component" value="Unassembled WGS sequence"/>
</dbReference>
<comment type="subcellular location">
    <subcellularLocation>
        <location evidence="1">Secreted</location>
    </subcellularLocation>
</comment>
<dbReference type="EMBL" id="JACIDO010000007">
    <property type="protein sequence ID" value="MBB3937208.1"/>
    <property type="molecule type" value="Genomic_DNA"/>
</dbReference>
<name>A0A7W6BSG7_9HYPH</name>